<keyword evidence="4" id="KW-0997">Cell inner membrane</keyword>
<dbReference type="InterPro" id="IPR052157">
    <property type="entry name" value="BCAA_transport_permease"/>
</dbReference>
<dbReference type="AlphaFoldDB" id="A0A292YCC1"/>
<feature type="transmembrane region" description="Helical" evidence="10">
    <location>
        <begin position="35"/>
        <end position="53"/>
    </location>
</feature>
<evidence type="ECO:0000313" key="12">
    <source>
        <dbReference type="Proteomes" id="UP000217785"/>
    </source>
</evidence>
<evidence type="ECO:0000256" key="8">
    <source>
        <dbReference type="ARBA" id="ARBA00023136"/>
    </source>
</evidence>
<dbReference type="Pfam" id="PF02653">
    <property type="entry name" value="BPD_transp_2"/>
    <property type="match status" value="1"/>
</dbReference>
<evidence type="ECO:0000256" key="2">
    <source>
        <dbReference type="ARBA" id="ARBA00022448"/>
    </source>
</evidence>
<dbReference type="InterPro" id="IPR037294">
    <property type="entry name" value="ABC_BtuC-like"/>
</dbReference>
<evidence type="ECO:0000256" key="1">
    <source>
        <dbReference type="ARBA" id="ARBA00004651"/>
    </source>
</evidence>
<dbReference type="GO" id="GO:0005886">
    <property type="term" value="C:plasma membrane"/>
    <property type="evidence" value="ECO:0007669"/>
    <property type="project" value="UniProtKB-SubCell"/>
</dbReference>
<dbReference type="GO" id="GO:0015188">
    <property type="term" value="F:L-isoleucine transmembrane transporter activity"/>
    <property type="evidence" value="ECO:0007669"/>
    <property type="project" value="TreeGrafter"/>
</dbReference>
<evidence type="ECO:0000256" key="5">
    <source>
        <dbReference type="ARBA" id="ARBA00022692"/>
    </source>
</evidence>
<dbReference type="GO" id="GO:0005304">
    <property type="term" value="F:L-valine transmembrane transporter activity"/>
    <property type="evidence" value="ECO:0007669"/>
    <property type="project" value="TreeGrafter"/>
</dbReference>
<evidence type="ECO:0000256" key="3">
    <source>
        <dbReference type="ARBA" id="ARBA00022475"/>
    </source>
</evidence>
<organism evidence="11 12">
    <name type="scientific">Effusibacillus lacus</name>
    <dbReference type="NCBI Taxonomy" id="1348429"/>
    <lineage>
        <taxon>Bacteria</taxon>
        <taxon>Bacillati</taxon>
        <taxon>Bacillota</taxon>
        <taxon>Bacilli</taxon>
        <taxon>Bacillales</taxon>
        <taxon>Alicyclobacillaceae</taxon>
        <taxon>Effusibacillus</taxon>
    </lineage>
</organism>
<comment type="caution">
    <text evidence="11">The sequence shown here is derived from an EMBL/GenBank/DDBJ whole genome shotgun (WGS) entry which is preliminary data.</text>
</comment>
<feature type="transmembrane region" description="Helical" evidence="10">
    <location>
        <begin position="140"/>
        <end position="159"/>
    </location>
</feature>
<dbReference type="Gene3D" id="1.10.3470.10">
    <property type="entry name" value="ABC transporter involved in vitamin B12 uptake, BtuC"/>
    <property type="match status" value="1"/>
</dbReference>
<feature type="transmembrane region" description="Helical" evidence="10">
    <location>
        <begin position="6"/>
        <end position="28"/>
    </location>
</feature>
<evidence type="ECO:0000256" key="4">
    <source>
        <dbReference type="ARBA" id="ARBA00022519"/>
    </source>
</evidence>
<evidence type="ECO:0000256" key="7">
    <source>
        <dbReference type="ARBA" id="ARBA00022989"/>
    </source>
</evidence>
<dbReference type="GO" id="GO:0042941">
    <property type="term" value="P:D-alanine transmembrane transport"/>
    <property type="evidence" value="ECO:0007669"/>
    <property type="project" value="TreeGrafter"/>
</dbReference>
<dbReference type="PANTHER" id="PTHR11795">
    <property type="entry name" value="BRANCHED-CHAIN AMINO ACID TRANSPORT SYSTEM PERMEASE PROTEIN LIVH"/>
    <property type="match status" value="1"/>
</dbReference>
<reference evidence="12" key="1">
    <citation type="submission" date="2017-07" db="EMBL/GenBank/DDBJ databases">
        <title>Draft genome sequence of Effusibacillus lacus strain skLN1.</title>
        <authorList>
            <person name="Watanabe M."/>
            <person name="Kojima H."/>
            <person name="Fukui M."/>
        </authorList>
    </citation>
    <scope>NUCLEOTIDE SEQUENCE [LARGE SCALE GENOMIC DNA]</scope>
    <source>
        <strain evidence="12">skLN1</strain>
    </source>
</reference>
<feature type="transmembrane region" description="Helical" evidence="10">
    <location>
        <begin position="89"/>
        <end position="112"/>
    </location>
</feature>
<dbReference type="CDD" id="cd06582">
    <property type="entry name" value="TM_PBP1_LivH_like"/>
    <property type="match status" value="1"/>
</dbReference>
<comment type="similarity">
    <text evidence="9">Belongs to the binding-protein-dependent transport system permease family. LivHM subfamily.</text>
</comment>
<keyword evidence="3" id="KW-1003">Cell membrane</keyword>
<keyword evidence="8 10" id="KW-0472">Membrane</keyword>
<feature type="transmembrane region" description="Helical" evidence="10">
    <location>
        <begin position="268"/>
        <end position="287"/>
    </location>
</feature>
<name>A0A292YCC1_9BACL</name>
<protein>
    <submittedName>
        <fullName evidence="11">Branched-chain amino acid ABC transporter permease</fullName>
    </submittedName>
</protein>
<dbReference type="GO" id="GO:1903806">
    <property type="term" value="P:L-isoleucine import across plasma membrane"/>
    <property type="evidence" value="ECO:0007669"/>
    <property type="project" value="TreeGrafter"/>
</dbReference>
<evidence type="ECO:0000313" key="11">
    <source>
        <dbReference type="EMBL" id="GAX88962.1"/>
    </source>
</evidence>
<keyword evidence="2" id="KW-0813">Transport</keyword>
<feature type="transmembrane region" description="Helical" evidence="10">
    <location>
        <begin position="188"/>
        <end position="211"/>
    </location>
</feature>
<feature type="transmembrane region" description="Helical" evidence="10">
    <location>
        <begin position="59"/>
        <end position="77"/>
    </location>
</feature>
<evidence type="ECO:0000256" key="6">
    <source>
        <dbReference type="ARBA" id="ARBA00022970"/>
    </source>
</evidence>
<dbReference type="EMBL" id="BDUF01000011">
    <property type="protein sequence ID" value="GAX88962.1"/>
    <property type="molecule type" value="Genomic_DNA"/>
</dbReference>
<evidence type="ECO:0000256" key="9">
    <source>
        <dbReference type="ARBA" id="ARBA00037998"/>
    </source>
</evidence>
<proteinExistence type="inferred from homology"/>
<dbReference type="Proteomes" id="UP000217785">
    <property type="component" value="Unassembled WGS sequence"/>
</dbReference>
<gene>
    <name evidence="11" type="ORF">EFBL_0576</name>
</gene>
<feature type="transmembrane region" description="Helical" evidence="10">
    <location>
        <begin position="223"/>
        <end position="248"/>
    </location>
</feature>
<dbReference type="GO" id="GO:0015190">
    <property type="term" value="F:L-leucine transmembrane transporter activity"/>
    <property type="evidence" value="ECO:0007669"/>
    <property type="project" value="TreeGrafter"/>
</dbReference>
<evidence type="ECO:0000256" key="10">
    <source>
        <dbReference type="SAM" id="Phobius"/>
    </source>
</evidence>
<dbReference type="PANTHER" id="PTHR11795:SF371">
    <property type="entry name" value="HIGH-AFFINITY BRANCHED-CHAIN AMINO ACID TRANSPORT SYSTEM PERMEASE PROTEIN LIVH"/>
    <property type="match status" value="1"/>
</dbReference>
<accession>A0A292YCC1</accession>
<keyword evidence="7 10" id="KW-1133">Transmembrane helix</keyword>
<dbReference type="GO" id="GO:0015808">
    <property type="term" value="P:L-alanine transport"/>
    <property type="evidence" value="ECO:0007669"/>
    <property type="project" value="TreeGrafter"/>
</dbReference>
<dbReference type="InterPro" id="IPR001851">
    <property type="entry name" value="ABC_transp_permease"/>
</dbReference>
<keyword evidence="6" id="KW-0029">Amino-acid transport</keyword>
<keyword evidence="12" id="KW-1185">Reference proteome</keyword>
<dbReference type="GO" id="GO:0015192">
    <property type="term" value="F:L-phenylalanine transmembrane transporter activity"/>
    <property type="evidence" value="ECO:0007669"/>
    <property type="project" value="TreeGrafter"/>
</dbReference>
<comment type="subcellular location">
    <subcellularLocation>
        <location evidence="1">Cell membrane</location>
        <topology evidence="1">Multi-pass membrane protein</topology>
    </subcellularLocation>
</comment>
<sequence length="293" mass="30821">MLAQQLVNGVTLGFLYVLIAVGLTMVYGVLKLLHFAHGVIYMVGAFAAMVGILYLKMNFFVAMLFAMAVAAGAGMLIEKYAYRPLRGVHPITTLISGIGVAIFLENLFQILFSSEPQAFPEAGIEVSIMQLTESISLTNVKLYIIAAGLLGLAFLYFFLKFTKMGIATQAAAQDLRAASLMGVNVNRVVSVTFMIGSALAAAAGVLVALNFNSLFPTMGSIPGLKAFCVVVLGGLGSIPGTVVGGLILGIIESLSDGFLTGMIIDKDAIAFVILIAILLVKPSGLFGQNVEKV</sequence>
<keyword evidence="5 10" id="KW-0812">Transmembrane</keyword>
<dbReference type="OrthoDB" id="9807115at2"/>